<feature type="signal peptide" evidence="2">
    <location>
        <begin position="1"/>
        <end position="24"/>
    </location>
</feature>
<dbReference type="InterPro" id="IPR007493">
    <property type="entry name" value="DUF538"/>
</dbReference>
<gene>
    <name evidence="3" type="ORF">Sjap_012239</name>
</gene>
<proteinExistence type="predicted"/>
<dbReference type="PANTHER" id="PTHR31676:SF96">
    <property type="entry name" value="EXPRESSED PROTEIN"/>
    <property type="match status" value="1"/>
</dbReference>
<feature type="chain" id="PRO_5042857991" description="DUF538 domain-containing protein" evidence="2">
    <location>
        <begin position="25"/>
        <end position="166"/>
    </location>
</feature>
<evidence type="ECO:0000313" key="4">
    <source>
        <dbReference type="Proteomes" id="UP001417504"/>
    </source>
</evidence>
<evidence type="ECO:0008006" key="5">
    <source>
        <dbReference type="Google" id="ProtNLM"/>
    </source>
</evidence>
<dbReference type="EMBL" id="JBBNAE010000005">
    <property type="protein sequence ID" value="KAK9122637.1"/>
    <property type="molecule type" value="Genomic_DNA"/>
</dbReference>
<keyword evidence="2" id="KW-0732">Signal</keyword>
<dbReference type="Gene3D" id="2.30.240.10">
    <property type="entry name" value="At5g01610-like"/>
    <property type="match status" value="1"/>
</dbReference>
<accession>A0AAP0IVJ1</accession>
<dbReference type="Proteomes" id="UP001417504">
    <property type="component" value="Unassembled WGS sequence"/>
</dbReference>
<dbReference type="Pfam" id="PF04398">
    <property type="entry name" value="DUF538"/>
    <property type="match status" value="1"/>
</dbReference>
<feature type="region of interest" description="Disordered" evidence="1">
    <location>
        <begin position="144"/>
        <end position="166"/>
    </location>
</feature>
<protein>
    <recommendedName>
        <fullName evidence="5">DUF538 domain-containing protein</fullName>
    </recommendedName>
</protein>
<evidence type="ECO:0000313" key="3">
    <source>
        <dbReference type="EMBL" id="KAK9122637.1"/>
    </source>
</evidence>
<dbReference type="InterPro" id="IPR036758">
    <property type="entry name" value="At5g01610-like"/>
</dbReference>
<comment type="caution">
    <text evidence="3">The sequence shown here is derived from an EMBL/GenBank/DDBJ whole genome shotgun (WGS) entry which is preliminary data.</text>
</comment>
<dbReference type="PANTHER" id="PTHR31676">
    <property type="entry name" value="T31J12.3 PROTEIN-RELATED"/>
    <property type="match status" value="1"/>
</dbReference>
<reference evidence="3 4" key="1">
    <citation type="submission" date="2024-01" db="EMBL/GenBank/DDBJ databases">
        <title>Genome assemblies of Stephania.</title>
        <authorList>
            <person name="Yang L."/>
        </authorList>
    </citation>
    <scope>NUCLEOTIDE SEQUENCE [LARGE SCALE GENOMIC DNA]</scope>
    <source>
        <strain evidence="3">QJT</strain>
        <tissue evidence="3">Leaf</tissue>
    </source>
</reference>
<organism evidence="3 4">
    <name type="scientific">Stephania japonica</name>
    <dbReference type="NCBI Taxonomy" id="461633"/>
    <lineage>
        <taxon>Eukaryota</taxon>
        <taxon>Viridiplantae</taxon>
        <taxon>Streptophyta</taxon>
        <taxon>Embryophyta</taxon>
        <taxon>Tracheophyta</taxon>
        <taxon>Spermatophyta</taxon>
        <taxon>Magnoliopsida</taxon>
        <taxon>Ranunculales</taxon>
        <taxon>Menispermaceae</taxon>
        <taxon>Menispermoideae</taxon>
        <taxon>Cissampelideae</taxon>
        <taxon>Stephania</taxon>
    </lineage>
</organism>
<keyword evidence="4" id="KW-1185">Reference proteome</keyword>
<dbReference type="AlphaFoldDB" id="A0AAP0IVJ1"/>
<evidence type="ECO:0000256" key="1">
    <source>
        <dbReference type="SAM" id="MobiDB-lite"/>
    </source>
</evidence>
<name>A0AAP0IVJ1_9MAGN</name>
<evidence type="ECO:0000256" key="2">
    <source>
        <dbReference type="SAM" id="SignalP"/>
    </source>
</evidence>
<dbReference type="SUPFAM" id="SSF141562">
    <property type="entry name" value="At5g01610-like"/>
    <property type="match status" value="1"/>
</dbReference>
<feature type="compositionally biased region" description="Low complexity" evidence="1">
    <location>
        <begin position="156"/>
        <end position="166"/>
    </location>
</feature>
<sequence>MAISLSSLILYATTTLVIVHQAAAATTEVHDLLVQYGLPKGLLPNVAKSYSLSEDGEFKVELDRPCYVKFTDLTYYGTKITAKLSYGKLHDVSGIKVKKLFAWLPITGIVDSDFDTLEFQVGFLSEKLPTSMFREIPSCRASGERNGVPVDDESDVSVAASSDQWK</sequence>